<keyword evidence="4" id="KW-1185">Reference proteome</keyword>
<evidence type="ECO:0000256" key="1">
    <source>
        <dbReference type="ARBA" id="ARBA00008791"/>
    </source>
</evidence>
<evidence type="ECO:0000313" key="4">
    <source>
        <dbReference type="Proteomes" id="UP000255165"/>
    </source>
</evidence>
<sequence length="278" mass="29790">MAYDSILVHLDSNPQARQRLEVAGRVAAASQCRLIGMYAGFIPDPAWFYLLDGAQQYVADDLARRKQVREDVRAQFLAATQAWPVRAEWRAAERGAVAGVLREAREAGLVVAGQYAADNTEGPVARQLLESLLLETGRPTLVVPCAGTFPTLGTRVIVAWNGSREAARALHDAVPLMAGAQARILCAQTAAKEARDDATPVGHAARVLERHGVAVEIEHGPGGADLTIGELILSRAADFNADLIVMGAYGHGRMRELVLGGVTHTLLDSMTVPVLFSR</sequence>
<reference evidence="4" key="1">
    <citation type="submission" date="2018-06" db="EMBL/GenBank/DDBJ databases">
        <authorList>
            <person name="Feng T."/>
            <person name="Jeon C.O."/>
        </authorList>
    </citation>
    <scope>NUCLEOTIDE SEQUENCE [LARGE SCALE GENOMIC DNA]</scope>
    <source>
        <strain evidence="4">S23</strain>
    </source>
</reference>
<gene>
    <name evidence="3" type="ORF">DN412_41225</name>
</gene>
<comment type="similarity">
    <text evidence="1">Belongs to the universal stress protein A family.</text>
</comment>
<dbReference type="EMBL" id="QKWJ01000151">
    <property type="protein sequence ID" value="RDJ98274.1"/>
    <property type="molecule type" value="Genomic_DNA"/>
</dbReference>
<dbReference type="AlphaFoldDB" id="A0A370MY38"/>
<name>A0A370MY38_9BURK</name>
<dbReference type="RefSeq" id="WP_115216779.1">
    <property type="nucleotide sequence ID" value="NZ_QKWJ01000151.1"/>
</dbReference>
<dbReference type="InterPro" id="IPR006016">
    <property type="entry name" value="UspA"/>
</dbReference>
<proteinExistence type="inferred from homology"/>
<dbReference type="PANTHER" id="PTHR46268:SF15">
    <property type="entry name" value="UNIVERSAL STRESS PROTEIN HP_0031"/>
    <property type="match status" value="1"/>
</dbReference>
<dbReference type="CDD" id="cd00293">
    <property type="entry name" value="USP-like"/>
    <property type="match status" value="1"/>
</dbReference>
<dbReference type="PANTHER" id="PTHR46268">
    <property type="entry name" value="STRESS RESPONSE PROTEIN NHAX"/>
    <property type="match status" value="1"/>
</dbReference>
<dbReference type="InterPro" id="IPR006015">
    <property type="entry name" value="Universal_stress_UspA"/>
</dbReference>
<dbReference type="SUPFAM" id="SSF52402">
    <property type="entry name" value="Adenine nucleotide alpha hydrolases-like"/>
    <property type="match status" value="2"/>
</dbReference>
<accession>A0A370MY38</accession>
<protein>
    <submittedName>
        <fullName evidence="3">Universal stress protein</fullName>
    </submittedName>
</protein>
<comment type="caution">
    <text evidence="3">The sequence shown here is derived from an EMBL/GenBank/DDBJ whole genome shotgun (WGS) entry which is preliminary data.</text>
</comment>
<dbReference type="Gene3D" id="3.40.50.12370">
    <property type="match status" value="1"/>
</dbReference>
<evidence type="ECO:0000313" key="3">
    <source>
        <dbReference type="EMBL" id="RDJ98274.1"/>
    </source>
</evidence>
<evidence type="ECO:0000259" key="2">
    <source>
        <dbReference type="Pfam" id="PF00582"/>
    </source>
</evidence>
<organism evidence="3 4">
    <name type="scientific">Cupriavidus lacunae</name>
    <dbReference type="NCBI Taxonomy" id="2666307"/>
    <lineage>
        <taxon>Bacteria</taxon>
        <taxon>Pseudomonadati</taxon>
        <taxon>Pseudomonadota</taxon>
        <taxon>Betaproteobacteria</taxon>
        <taxon>Burkholderiales</taxon>
        <taxon>Burkholderiaceae</taxon>
        <taxon>Cupriavidus</taxon>
    </lineage>
</organism>
<feature type="domain" description="UspA" evidence="2">
    <location>
        <begin position="155"/>
        <end position="276"/>
    </location>
</feature>
<dbReference type="PRINTS" id="PR01438">
    <property type="entry name" value="UNVRSLSTRESS"/>
</dbReference>
<dbReference type="Pfam" id="PF00582">
    <property type="entry name" value="Usp"/>
    <property type="match status" value="1"/>
</dbReference>
<dbReference type="Proteomes" id="UP000255165">
    <property type="component" value="Unassembled WGS sequence"/>
</dbReference>